<evidence type="ECO:0000256" key="3">
    <source>
        <dbReference type="ARBA" id="ARBA00022448"/>
    </source>
</evidence>
<keyword evidence="6 7" id="KW-0472">Membrane</keyword>
<name>A0ABU9Y2B5_9SPHN</name>
<feature type="transmembrane region" description="Helical" evidence="7">
    <location>
        <begin position="416"/>
        <end position="433"/>
    </location>
</feature>
<evidence type="ECO:0000259" key="8">
    <source>
        <dbReference type="PROSITE" id="PS50850"/>
    </source>
</evidence>
<evidence type="ECO:0000256" key="2">
    <source>
        <dbReference type="ARBA" id="ARBA00008335"/>
    </source>
</evidence>
<dbReference type="RefSeq" id="WP_343891276.1">
    <property type="nucleotide sequence ID" value="NZ_BAAAEH010000040.1"/>
</dbReference>
<feature type="transmembrane region" description="Helical" evidence="7">
    <location>
        <begin position="32"/>
        <end position="55"/>
    </location>
</feature>
<keyword evidence="5 7" id="KW-1133">Transmembrane helix</keyword>
<dbReference type="Proteomes" id="UP001419910">
    <property type="component" value="Unassembled WGS sequence"/>
</dbReference>
<dbReference type="PANTHER" id="PTHR12778:SF10">
    <property type="entry name" value="MAJOR FACILITATOR SUPERFAMILY DOMAIN-CONTAINING PROTEIN 3"/>
    <property type="match status" value="1"/>
</dbReference>
<keyword evidence="10" id="KW-1185">Reference proteome</keyword>
<evidence type="ECO:0000256" key="4">
    <source>
        <dbReference type="ARBA" id="ARBA00022692"/>
    </source>
</evidence>
<evidence type="ECO:0000256" key="5">
    <source>
        <dbReference type="ARBA" id="ARBA00022989"/>
    </source>
</evidence>
<comment type="subcellular location">
    <subcellularLocation>
        <location evidence="1">Membrane</location>
        <topology evidence="1">Multi-pass membrane protein</topology>
    </subcellularLocation>
</comment>
<evidence type="ECO:0000313" key="10">
    <source>
        <dbReference type="Proteomes" id="UP001419910"/>
    </source>
</evidence>
<feature type="transmembrane region" description="Helical" evidence="7">
    <location>
        <begin position="349"/>
        <end position="368"/>
    </location>
</feature>
<proteinExistence type="inferred from homology"/>
<feature type="transmembrane region" description="Helical" evidence="7">
    <location>
        <begin position="127"/>
        <end position="151"/>
    </location>
</feature>
<dbReference type="EMBL" id="JBDIME010000006">
    <property type="protein sequence ID" value="MEN2789938.1"/>
    <property type="molecule type" value="Genomic_DNA"/>
</dbReference>
<sequence>MAVTGTSDTDTVQVRPKGFRLLMTALQTRKSATMLAFGFSSGLPFALLIGTLNAWLGEVKINLATIGVLSWIGLSYAFKFLWSPLVDRFELPLLNRIGRRKSWIVLCQAIMVGAFVGLAATDPVTNIGTFAIFAVIAALASATQDVAVDAWRIDVSDVETPVELLSAIYQFGYRIASIVGGALALVLAARVSWPLVYLIMAGLIVLMIFVAFRAPDTERPAKGILYQALAEPGAIDPRTRGIALTIVGISWVWAIFSIGRFMTSMLETLPPGAVRPSASDFMKTTGPWIVVATVVVPLIVSATMNWLKSHDRHVLKSADPTHTPGRTAMNHLYVALVAPLAELCARLRWGVLIVIGLILTYTLCYNVWASFAFPFYLDFLHYSKDEVAFASKVFGIFMTIIGISLGGYLFARLGRLPTVMIGAILPILGNFVYADLAEGGAHIDFVANLFGLNALAGMLGSDARMVRLLLAISGENIATGIAGAAFVAYLSGIVSKNYTAVQYALLSSLTFLIGSLGRGIAGEAFDSMGYAVVFRYTAAVGLLAVLFVALEWVRTARTGSSRQLTVPPAAEEPGTP</sequence>
<dbReference type="NCBIfam" id="TIGR00901">
    <property type="entry name" value="2A0125"/>
    <property type="match status" value="1"/>
</dbReference>
<feature type="transmembrane region" description="Helical" evidence="7">
    <location>
        <begin position="195"/>
        <end position="212"/>
    </location>
</feature>
<feature type="transmembrane region" description="Helical" evidence="7">
    <location>
        <begin position="61"/>
        <end position="82"/>
    </location>
</feature>
<feature type="transmembrane region" description="Helical" evidence="7">
    <location>
        <begin position="388"/>
        <end position="409"/>
    </location>
</feature>
<dbReference type="InterPro" id="IPR004752">
    <property type="entry name" value="AmpG_permease/AT-1"/>
</dbReference>
<comment type="caution">
    <text evidence="9">The sequence shown here is derived from an EMBL/GenBank/DDBJ whole genome shotgun (WGS) entry which is preliminary data.</text>
</comment>
<feature type="transmembrane region" description="Helical" evidence="7">
    <location>
        <begin position="533"/>
        <end position="553"/>
    </location>
</feature>
<feature type="transmembrane region" description="Helical" evidence="7">
    <location>
        <begin position="242"/>
        <end position="266"/>
    </location>
</feature>
<reference evidence="9 10" key="1">
    <citation type="submission" date="2024-05" db="EMBL/GenBank/DDBJ databases">
        <authorList>
            <person name="Liu Q."/>
            <person name="Xin Y.-H."/>
        </authorList>
    </citation>
    <scope>NUCLEOTIDE SEQUENCE [LARGE SCALE GENOMIC DNA]</scope>
    <source>
        <strain evidence="9 10">CGMCC 1.10181</strain>
    </source>
</reference>
<feature type="transmembrane region" description="Helical" evidence="7">
    <location>
        <begin position="103"/>
        <end position="121"/>
    </location>
</feature>
<evidence type="ECO:0000256" key="6">
    <source>
        <dbReference type="ARBA" id="ARBA00023136"/>
    </source>
</evidence>
<dbReference type="PROSITE" id="PS50850">
    <property type="entry name" value="MFS"/>
    <property type="match status" value="1"/>
</dbReference>
<feature type="transmembrane region" description="Helical" evidence="7">
    <location>
        <begin position="468"/>
        <end position="494"/>
    </location>
</feature>
<dbReference type="InterPro" id="IPR036259">
    <property type="entry name" value="MFS_trans_sf"/>
</dbReference>
<feature type="transmembrane region" description="Helical" evidence="7">
    <location>
        <begin position="286"/>
        <end position="307"/>
    </location>
</feature>
<organism evidence="9 10">
    <name type="scientific">Sphingomonas oligophenolica</name>
    <dbReference type="NCBI Taxonomy" id="301154"/>
    <lineage>
        <taxon>Bacteria</taxon>
        <taxon>Pseudomonadati</taxon>
        <taxon>Pseudomonadota</taxon>
        <taxon>Alphaproteobacteria</taxon>
        <taxon>Sphingomonadales</taxon>
        <taxon>Sphingomonadaceae</taxon>
        <taxon>Sphingomonas</taxon>
    </lineage>
</organism>
<gene>
    <name evidence="9" type="ORF">ABC974_09900</name>
</gene>
<protein>
    <submittedName>
        <fullName evidence="9">MFS transporter</fullName>
    </submittedName>
</protein>
<dbReference type="Gene3D" id="1.20.1250.20">
    <property type="entry name" value="MFS general substrate transporter like domains"/>
    <property type="match status" value="2"/>
</dbReference>
<evidence type="ECO:0000256" key="7">
    <source>
        <dbReference type="SAM" id="Phobius"/>
    </source>
</evidence>
<dbReference type="InterPro" id="IPR020846">
    <property type="entry name" value="MFS_dom"/>
</dbReference>
<feature type="domain" description="Major facilitator superfamily (MFS) profile" evidence="8">
    <location>
        <begin position="34"/>
        <end position="556"/>
    </location>
</feature>
<feature type="transmembrane region" description="Helical" evidence="7">
    <location>
        <begin position="171"/>
        <end position="189"/>
    </location>
</feature>
<accession>A0ABU9Y2B5</accession>
<keyword evidence="3" id="KW-0813">Transport</keyword>
<dbReference type="SUPFAM" id="SSF103473">
    <property type="entry name" value="MFS general substrate transporter"/>
    <property type="match status" value="1"/>
</dbReference>
<keyword evidence="4 7" id="KW-0812">Transmembrane</keyword>
<feature type="transmembrane region" description="Helical" evidence="7">
    <location>
        <begin position="500"/>
        <end position="521"/>
    </location>
</feature>
<dbReference type="PANTHER" id="PTHR12778">
    <property type="entry name" value="SOLUTE CARRIER FAMILY 33 ACETYL-COA TRANSPORTER -RELATED"/>
    <property type="match status" value="1"/>
</dbReference>
<evidence type="ECO:0000313" key="9">
    <source>
        <dbReference type="EMBL" id="MEN2789938.1"/>
    </source>
</evidence>
<dbReference type="Pfam" id="PF07690">
    <property type="entry name" value="MFS_1"/>
    <property type="match status" value="1"/>
</dbReference>
<dbReference type="InterPro" id="IPR011701">
    <property type="entry name" value="MFS"/>
</dbReference>
<evidence type="ECO:0000256" key="1">
    <source>
        <dbReference type="ARBA" id="ARBA00004141"/>
    </source>
</evidence>
<comment type="similarity">
    <text evidence="2">Belongs to the major facilitator superfamily.</text>
</comment>